<keyword evidence="1" id="KW-0812">Transmembrane</keyword>
<accession>A0A1F8AW64</accession>
<gene>
    <name evidence="2" type="ORF">A3E44_01035</name>
</gene>
<organism evidence="2 3">
    <name type="scientific">Candidatus Woesebacteria bacterium RIFCSPHIGHO2_12_FULL_41_24</name>
    <dbReference type="NCBI Taxonomy" id="1802510"/>
    <lineage>
        <taxon>Bacteria</taxon>
        <taxon>Candidatus Woeseibacteriota</taxon>
    </lineage>
</organism>
<dbReference type="Proteomes" id="UP000178603">
    <property type="component" value="Unassembled WGS sequence"/>
</dbReference>
<sequence>MGKSSLKLMALLQSLGITFYCGLVGLLFWRGNEIFGKVPSYLGPVAFLVLFIVSGLVCGLIVFYRPYKLFFNDKKREAINLVVYTTAWLCLFFLVLLVTAAALQK</sequence>
<proteinExistence type="predicted"/>
<protein>
    <submittedName>
        <fullName evidence="2">Uncharacterized protein</fullName>
    </submittedName>
</protein>
<dbReference type="EMBL" id="MGGW01000002">
    <property type="protein sequence ID" value="OGM55488.1"/>
    <property type="molecule type" value="Genomic_DNA"/>
</dbReference>
<reference evidence="2 3" key="1">
    <citation type="journal article" date="2016" name="Nat. Commun.">
        <title>Thousands of microbial genomes shed light on interconnected biogeochemical processes in an aquifer system.</title>
        <authorList>
            <person name="Anantharaman K."/>
            <person name="Brown C.T."/>
            <person name="Hug L.A."/>
            <person name="Sharon I."/>
            <person name="Castelle C.J."/>
            <person name="Probst A.J."/>
            <person name="Thomas B.C."/>
            <person name="Singh A."/>
            <person name="Wilkins M.J."/>
            <person name="Karaoz U."/>
            <person name="Brodie E.L."/>
            <person name="Williams K.H."/>
            <person name="Hubbard S.S."/>
            <person name="Banfield J.F."/>
        </authorList>
    </citation>
    <scope>NUCLEOTIDE SEQUENCE [LARGE SCALE GENOMIC DNA]</scope>
</reference>
<name>A0A1F8AW64_9BACT</name>
<evidence type="ECO:0000313" key="3">
    <source>
        <dbReference type="Proteomes" id="UP000178603"/>
    </source>
</evidence>
<evidence type="ECO:0000313" key="2">
    <source>
        <dbReference type="EMBL" id="OGM55488.1"/>
    </source>
</evidence>
<feature type="transmembrane region" description="Helical" evidence="1">
    <location>
        <begin position="9"/>
        <end position="29"/>
    </location>
</feature>
<comment type="caution">
    <text evidence="2">The sequence shown here is derived from an EMBL/GenBank/DDBJ whole genome shotgun (WGS) entry which is preliminary data.</text>
</comment>
<feature type="transmembrane region" description="Helical" evidence="1">
    <location>
        <begin position="79"/>
        <end position="103"/>
    </location>
</feature>
<dbReference type="AlphaFoldDB" id="A0A1F8AW64"/>
<keyword evidence="1" id="KW-1133">Transmembrane helix</keyword>
<keyword evidence="1" id="KW-0472">Membrane</keyword>
<feature type="transmembrane region" description="Helical" evidence="1">
    <location>
        <begin position="41"/>
        <end position="67"/>
    </location>
</feature>
<evidence type="ECO:0000256" key="1">
    <source>
        <dbReference type="SAM" id="Phobius"/>
    </source>
</evidence>